<feature type="chain" id="PRO_5040397744" evidence="1">
    <location>
        <begin position="22"/>
        <end position="368"/>
    </location>
</feature>
<dbReference type="AlphaFoldDB" id="A0A9P4SDC5"/>
<dbReference type="EMBL" id="MU006094">
    <property type="protein sequence ID" value="KAF2839737.1"/>
    <property type="molecule type" value="Genomic_DNA"/>
</dbReference>
<name>A0A9P4SDC5_9PEZI</name>
<feature type="signal peptide" evidence="1">
    <location>
        <begin position="1"/>
        <end position="21"/>
    </location>
</feature>
<keyword evidence="3" id="KW-1185">Reference proteome</keyword>
<evidence type="ECO:0000256" key="1">
    <source>
        <dbReference type="SAM" id="SignalP"/>
    </source>
</evidence>
<proteinExistence type="predicted"/>
<organism evidence="2 3">
    <name type="scientific">Patellaria atrata CBS 101060</name>
    <dbReference type="NCBI Taxonomy" id="1346257"/>
    <lineage>
        <taxon>Eukaryota</taxon>
        <taxon>Fungi</taxon>
        <taxon>Dikarya</taxon>
        <taxon>Ascomycota</taxon>
        <taxon>Pezizomycotina</taxon>
        <taxon>Dothideomycetes</taxon>
        <taxon>Dothideomycetes incertae sedis</taxon>
        <taxon>Patellariales</taxon>
        <taxon>Patellariaceae</taxon>
        <taxon>Patellaria</taxon>
    </lineage>
</organism>
<dbReference type="Proteomes" id="UP000799429">
    <property type="component" value="Unassembled WGS sequence"/>
</dbReference>
<protein>
    <submittedName>
        <fullName evidence="2">Uncharacterized protein</fullName>
    </submittedName>
</protein>
<sequence length="368" mass="38114">MLSKHIFQVVAVATLLGLSHAQDSIPSDLRGEFDSTNTQLQISFTGDASEGLPDGSTVRASDCAEVPDFSLGDSSGVNTNARFIIMMLDTTCDRRIVHYIRSGFQPSGFKTQISSDSSAEVPYTAPGELNEKGTRQYSFLMFGQRRNAQLQDFPAAGDEIDVEAFIAANSNIIRNTGAIAGTGIEVALGGNAGCNGNNGGAQPTEDIPESTEAPISTPQETVVETPTITTRRTLAVPTTRPIETPAETTSVESIVSSEEQVETELPSITRSIPVVVAPQPTDDGAATTTEVEGPIFTDPDASTLVEGPTRVVPTTTLVTTIAPDVSGEPNASATEPAEVSTAGGVMVYGGGNGAVVAVLGAIAGLIAI</sequence>
<reference evidence="2" key="1">
    <citation type="journal article" date="2020" name="Stud. Mycol.">
        <title>101 Dothideomycetes genomes: a test case for predicting lifestyles and emergence of pathogens.</title>
        <authorList>
            <person name="Haridas S."/>
            <person name="Albert R."/>
            <person name="Binder M."/>
            <person name="Bloem J."/>
            <person name="Labutti K."/>
            <person name="Salamov A."/>
            <person name="Andreopoulos B."/>
            <person name="Baker S."/>
            <person name="Barry K."/>
            <person name="Bills G."/>
            <person name="Bluhm B."/>
            <person name="Cannon C."/>
            <person name="Castanera R."/>
            <person name="Culley D."/>
            <person name="Daum C."/>
            <person name="Ezra D."/>
            <person name="Gonzalez J."/>
            <person name="Henrissat B."/>
            <person name="Kuo A."/>
            <person name="Liang C."/>
            <person name="Lipzen A."/>
            <person name="Lutzoni F."/>
            <person name="Magnuson J."/>
            <person name="Mondo S."/>
            <person name="Nolan M."/>
            <person name="Ohm R."/>
            <person name="Pangilinan J."/>
            <person name="Park H.-J."/>
            <person name="Ramirez L."/>
            <person name="Alfaro M."/>
            <person name="Sun H."/>
            <person name="Tritt A."/>
            <person name="Yoshinaga Y."/>
            <person name="Zwiers L.-H."/>
            <person name="Turgeon B."/>
            <person name="Goodwin S."/>
            <person name="Spatafora J."/>
            <person name="Crous P."/>
            <person name="Grigoriev I."/>
        </authorList>
    </citation>
    <scope>NUCLEOTIDE SEQUENCE</scope>
    <source>
        <strain evidence="2">CBS 101060</strain>
    </source>
</reference>
<dbReference type="Gene3D" id="3.90.280.10">
    <property type="entry name" value="PEBP-like"/>
    <property type="match status" value="1"/>
</dbReference>
<keyword evidence="1" id="KW-0732">Signal</keyword>
<gene>
    <name evidence="2" type="ORF">M501DRAFT_1015830</name>
</gene>
<comment type="caution">
    <text evidence="2">The sequence shown here is derived from an EMBL/GenBank/DDBJ whole genome shotgun (WGS) entry which is preliminary data.</text>
</comment>
<evidence type="ECO:0000313" key="2">
    <source>
        <dbReference type="EMBL" id="KAF2839737.1"/>
    </source>
</evidence>
<accession>A0A9P4SDC5</accession>
<dbReference type="InterPro" id="IPR036610">
    <property type="entry name" value="PEBP-like_sf"/>
</dbReference>
<dbReference type="OrthoDB" id="5231984at2759"/>
<dbReference type="SUPFAM" id="SSF49777">
    <property type="entry name" value="PEBP-like"/>
    <property type="match status" value="1"/>
</dbReference>
<evidence type="ECO:0000313" key="3">
    <source>
        <dbReference type="Proteomes" id="UP000799429"/>
    </source>
</evidence>